<evidence type="ECO:0000313" key="1">
    <source>
        <dbReference type="EMBL" id="CAB4222596.1"/>
    </source>
</evidence>
<sequence>MNIENWKKVVLLFKQDIIESVKDISEEISNADNYWENDDHWTGNKIRFTNDFWTEYKIRNLLDVDVNIRGNKGNACIDVYPVVNGQTDGTVWVNLQYPMGI</sequence>
<gene>
    <name evidence="1" type="ORF">UFOVP1655_146</name>
</gene>
<proteinExistence type="predicted"/>
<accession>A0A6J5T5V0</accession>
<dbReference type="EMBL" id="LR797523">
    <property type="protein sequence ID" value="CAB4222596.1"/>
    <property type="molecule type" value="Genomic_DNA"/>
</dbReference>
<name>A0A6J5T5V0_9CAUD</name>
<protein>
    <submittedName>
        <fullName evidence="1">Uncharacterized protein</fullName>
    </submittedName>
</protein>
<reference evidence="1" key="1">
    <citation type="submission" date="2020-05" db="EMBL/GenBank/DDBJ databases">
        <authorList>
            <person name="Chiriac C."/>
            <person name="Salcher M."/>
            <person name="Ghai R."/>
            <person name="Kavagutti S V."/>
        </authorList>
    </citation>
    <scope>NUCLEOTIDE SEQUENCE</scope>
</reference>
<organism evidence="1">
    <name type="scientific">uncultured Caudovirales phage</name>
    <dbReference type="NCBI Taxonomy" id="2100421"/>
    <lineage>
        <taxon>Viruses</taxon>
        <taxon>Duplodnaviria</taxon>
        <taxon>Heunggongvirae</taxon>
        <taxon>Uroviricota</taxon>
        <taxon>Caudoviricetes</taxon>
        <taxon>Peduoviridae</taxon>
        <taxon>Maltschvirus</taxon>
        <taxon>Maltschvirus maltsch</taxon>
    </lineage>
</organism>